<evidence type="ECO:0000259" key="6">
    <source>
        <dbReference type="Pfam" id="PF02826"/>
    </source>
</evidence>
<reference evidence="8" key="1">
    <citation type="submission" date="2018-07" db="EMBL/GenBank/DDBJ databases">
        <authorList>
            <person name="Zhao J."/>
        </authorList>
    </citation>
    <scope>NUCLEOTIDE SEQUENCE [LARGE SCALE GENOMIC DNA]</scope>
    <source>
        <strain evidence="8">GSSD-12</strain>
    </source>
</reference>
<dbReference type="InterPro" id="IPR006139">
    <property type="entry name" value="D-isomer_2_OHA_DH_cat_dom"/>
</dbReference>
<dbReference type="GO" id="GO:0016616">
    <property type="term" value="F:oxidoreductase activity, acting on the CH-OH group of donors, NAD or NADP as acceptor"/>
    <property type="evidence" value="ECO:0007669"/>
    <property type="project" value="InterPro"/>
</dbReference>
<dbReference type="PANTHER" id="PTHR42789">
    <property type="entry name" value="D-ISOMER SPECIFIC 2-HYDROXYACID DEHYDROGENASE FAMILY PROTEIN (AFU_ORTHOLOGUE AFUA_6G10090)"/>
    <property type="match status" value="1"/>
</dbReference>
<dbReference type="SUPFAM" id="SSF52283">
    <property type="entry name" value="Formate/glycerate dehydrogenase catalytic domain-like"/>
    <property type="match status" value="1"/>
</dbReference>
<dbReference type="OrthoDB" id="117809at2"/>
<accession>A0A345HZS4</accession>
<dbReference type="RefSeq" id="WP_114664738.1">
    <property type="nucleotide sequence ID" value="NZ_CP031194.1"/>
</dbReference>
<proteinExistence type="inferred from homology"/>
<dbReference type="PANTHER" id="PTHR42789:SF1">
    <property type="entry name" value="D-ISOMER SPECIFIC 2-HYDROXYACID DEHYDROGENASE FAMILY PROTEIN (AFU_ORTHOLOGUE AFUA_6G10090)"/>
    <property type="match status" value="1"/>
</dbReference>
<dbReference type="InterPro" id="IPR036291">
    <property type="entry name" value="NAD(P)-bd_dom_sf"/>
</dbReference>
<dbReference type="AlphaFoldDB" id="A0A345HZS4"/>
<dbReference type="InterPro" id="IPR006140">
    <property type="entry name" value="D-isomer_DH_NAD-bd"/>
</dbReference>
<dbReference type="SUPFAM" id="SSF51735">
    <property type="entry name" value="NAD(P)-binding Rossmann-fold domains"/>
    <property type="match status" value="1"/>
</dbReference>
<organism evidence="7 8">
    <name type="scientific">Streptomyces paludis</name>
    <dbReference type="NCBI Taxonomy" id="2282738"/>
    <lineage>
        <taxon>Bacteria</taxon>
        <taxon>Bacillati</taxon>
        <taxon>Actinomycetota</taxon>
        <taxon>Actinomycetes</taxon>
        <taxon>Kitasatosporales</taxon>
        <taxon>Streptomycetaceae</taxon>
        <taxon>Streptomyces</taxon>
    </lineage>
</organism>
<gene>
    <name evidence="7" type="ORF">DVK44_35950</name>
</gene>
<dbReference type="Proteomes" id="UP000253868">
    <property type="component" value="Chromosome"/>
</dbReference>
<dbReference type="Gene3D" id="3.40.50.720">
    <property type="entry name" value="NAD(P)-binding Rossmann-like Domain"/>
    <property type="match status" value="2"/>
</dbReference>
<protein>
    <submittedName>
        <fullName evidence="7">D-2-hydroxyacid dehydrogenase family protein</fullName>
    </submittedName>
</protein>
<comment type="similarity">
    <text evidence="1 4">Belongs to the D-isomer specific 2-hydroxyacid dehydrogenase family.</text>
</comment>
<evidence type="ECO:0000256" key="4">
    <source>
        <dbReference type="RuleBase" id="RU003719"/>
    </source>
</evidence>
<evidence type="ECO:0000313" key="7">
    <source>
        <dbReference type="EMBL" id="AXG82198.1"/>
    </source>
</evidence>
<evidence type="ECO:0000256" key="1">
    <source>
        <dbReference type="ARBA" id="ARBA00005854"/>
    </source>
</evidence>
<keyword evidence="2 4" id="KW-0560">Oxidoreductase</keyword>
<evidence type="ECO:0000256" key="3">
    <source>
        <dbReference type="ARBA" id="ARBA00023027"/>
    </source>
</evidence>
<dbReference type="KEGG" id="spad:DVK44_35950"/>
<evidence type="ECO:0000313" key="8">
    <source>
        <dbReference type="Proteomes" id="UP000253868"/>
    </source>
</evidence>
<sequence length="321" mass="34440">MTLRCAVLDDYQGAALTHADWTSLGEEVEVRVLREHLADRETLVEALADRDIVVVMRERTPFDADLLRRLPRLRLLVTTGMRNASIDLAAAAAAGVTVCGTAGGAAPPVELAWALILGLARHLTVENRALRDGGPWQSTVGQDLHGRTLGLFGLGRTGSRMARVGAAFGMEVLAWSQHLTAARAAAAGAQLADSKHDLLRRADMVSLHLVLSERTHHLLGEAELCAMKPSAYLVNTSRAGLVDHTALLRALREGWIAGAGLDVFETEPLPADDALRSLPNVLATPHLGYVTEANYRTFYGEAVEDIAAFLAGHPVRLLHAG</sequence>
<dbReference type="CDD" id="cd12169">
    <property type="entry name" value="PGDH_like_1"/>
    <property type="match status" value="1"/>
</dbReference>
<evidence type="ECO:0000259" key="5">
    <source>
        <dbReference type="Pfam" id="PF00389"/>
    </source>
</evidence>
<keyword evidence="3" id="KW-0520">NAD</keyword>
<dbReference type="Pfam" id="PF00389">
    <property type="entry name" value="2-Hacid_dh"/>
    <property type="match status" value="1"/>
</dbReference>
<feature type="domain" description="D-isomer specific 2-hydroxyacid dehydrogenase catalytic" evidence="5">
    <location>
        <begin position="18"/>
        <end position="315"/>
    </location>
</feature>
<dbReference type="GO" id="GO:0051287">
    <property type="term" value="F:NAD binding"/>
    <property type="evidence" value="ECO:0007669"/>
    <property type="project" value="InterPro"/>
</dbReference>
<feature type="domain" description="D-isomer specific 2-hydroxyacid dehydrogenase NAD-binding" evidence="6">
    <location>
        <begin position="114"/>
        <end position="288"/>
    </location>
</feature>
<evidence type="ECO:0000256" key="2">
    <source>
        <dbReference type="ARBA" id="ARBA00023002"/>
    </source>
</evidence>
<dbReference type="EMBL" id="CP031194">
    <property type="protein sequence ID" value="AXG82198.1"/>
    <property type="molecule type" value="Genomic_DNA"/>
</dbReference>
<name>A0A345HZS4_9ACTN</name>
<keyword evidence="8" id="KW-1185">Reference proteome</keyword>
<dbReference type="InterPro" id="IPR050857">
    <property type="entry name" value="D-2-hydroxyacid_DH"/>
</dbReference>
<dbReference type="Pfam" id="PF02826">
    <property type="entry name" value="2-Hacid_dh_C"/>
    <property type="match status" value="1"/>
</dbReference>